<gene>
    <name evidence="11" type="ORF">QQF64_028143</name>
</gene>
<evidence type="ECO:0000256" key="8">
    <source>
        <dbReference type="ARBA" id="ARBA00023136"/>
    </source>
</evidence>
<dbReference type="EMBL" id="JAYMGO010000006">
    <property type="protein sequence ID" value="KAL1272281.1"/>
    <property type="molecule type" value="Genomic_DNA"/>
</dbReference>
<dbReference type="PANTHER" id="PTHR19297:SF178">
    <property type="entry name" value="BETA-1,3-GALACTOSYL-O-GLYCOSYL-GLYCOPROTEIN BETA-1,6-N-ACETYLGLUCOSAMINYLTRANSFERASE 7"/>
    <property type="match status" value="1"/>
</dbReference>
<dbReference type="Proteomes" id="UP001558613">
    <property type="component" value="Unassembled WGS sequence"/>
</dbReference>
<evidence type="ECO:0008006" key="13">
    <source>
        <dbReference type="Google" id="ProtNLM"/>
    </source>
</evidence>
<keyword evidence="12" id="KW-1185">Reference proteome</keyword>
<keyword evidence="8" id="KW-0472">Membrane</keyword>
<evidence type="ECO:0000256" key="10">
    <source>
        <dbReference type="ARBA" id="ARBA00038150"/>
    </source>
</evidence>
<organism evidence="11 12">
    <name type="scientific">Cirrhinus molitorella</name>
    <name type="common">mud carp</name>
    <dbReference type="NCBI Taxonomy" id="172907"/>
    <lineage>
        <taxon>Eukaryota</taxon>
        <taxon>Metazoa</taxon>
        <taxon>Chordata</taxon>
        <taxon>Craniata</taxon>
        <taxon>Vertebrata</taxon>
        <taxon>Euteleostomi</taxon>
        <taxon>Actinopterygii</taxon>
        <taxon>Neopterygii</taxon>
        <taxon>Teleostei</taxon>
        <taxon>Ostariophysi</taxon>
        <taxon>Cypriniformes</taxon>
        <taxon>Cyprinidae</taxon>
        <taxon>Labeoninae</taxon>
        <taxon>Labeonini</taxon>
        <taxon>Cirrhinus</taxon>
    </lineage>
</organism>
<dbReference type="Pfam" id="PF02485">
    <property type="entry name" value="Branch"/>
    <property type="match status" value="1"/>
</dbReference>
<accession>A0ABR3N645</accession>
<keyword evidence="6" id="KW-0735">Signal-anchor</keyword>
<evidence type="ECO:0000256" key="3">
    <source>
        <dbReference type="ARBA" id="ARBA00022676"/>
    </source>
</evidence>
<comment type="subcellular location">
    <subcellularLocation>
        <location evidence="1">Golgi apparatus membrane</location>
        <topology evidence="1">Single-pass type II membrane protein</topology>
    </subcellularLocation>
</comment>
<sequence>MLQLGNTKCSFLFCLGICILACSTIYMKANIFNSPLPSTDFLNHTNQSTPALKNCDILPPAAPGFKCRRTDSKNISYETKPDANCSLLQSDLHFIMAPLSKEEKDFPLAFIIIIHKELETFVRLLRAIYAPQNVYCIHIDAKAPEEYKTSVRTLSTCFPNVFVASVNEKVTYAGFSRLQADINCMKDLVKSPTKWKRVINLCGQDFPIQTNLELVRYMQEPKWKDRNMTPGIKQPPTMKYRTEFQYEEVNGTHVAPKGQKKGPPPHSLTIYFGTAYYSLTRPFVEFVLKDKVAKDLLEWSRDTFSPDEHYWVTLNHMKGMSEHNKHEYEAPGNYVEGEWEGNVRAIKWRDQEGEAHQGCKGQYVRDICVYGIDDLPWIIQTENMFANKFETASFPKALECMELWHRQKVLQNATVPIQPSWRLTTEVLINSVNSIHFFCIPLASRASPASPAATSALAVQSRCEAANARITRAPAAHTPGCAGLAERMRRL</sequence>
<comment type="pathway">
    <text evidence="2">Protein modification; protein glycosylation.</text>
</comment>
<comment type="caution">
    <text evidence="11">The sequence shown here is derived from an EMBL/GenBank/DDBJ whole genome shotgun (WGS) entry which is preliminary data.</text>
</comment>
<keyword evidence="7" id="KW-1133">Transmembrane helix</keyword>
<evidence type="ECO:0000256" key="7">
    <source>
        <dbReference type="ARBA" id="ARBA00022989"/>
    </source>
</evidence>
<comment type="similarity">
    <text evidence="10">Belongs to the glycosyltransferase 14 family.</text>
</comment>
<keyword evidence="9" id="KW-0325">Glycoprotein</keyword>
<protein>
    <recommendedName>
        <fullName evidence="13">Glucosaminyl (N-acetyl) transferase family member 7</fullName>
    </recommendedName>
</protein>
<evidence type="ECO:0000256" key="2">
    <source>
        <dbReference type="ARBA" id="ARBA00004922"/>
    </source>
</evidence>
<keyword evidence="5" id="KW-0812">Transmembrane</keyword>
<evidence type="ECO:0000256" key="6">
    <source>
        <dbReference type="ARBA" id="ARBA00022968"/>
    </source>
</evidence>
<evidence type="ECO:0000256" key="9">
    <source>
        <dbReference type="ARBA" id="ARBA00023180"/>
    </source>
</evidence>
<proteinExistence type="inferred from homology"/>
<dbReference type="InterPro" id="IPR003406">
    <property type="entry name" value="Glyco_trans_14"/>
</dbReference>
<evidence type="ECO:0000313" key="12">
    <source>
        <dbReference type="Proteomes" id="UP001558613"/>
    </source>
</evidence>
<dbReference type="PANTHER" id="PTHR19297">
    <property type="entry name" value="GLYCOSYLTRANSFERASE 14 FAMILY MEMBER"/>
    <property type="match status" value="1"/>
</dbReference>
<reference evidence="11 12" key="1">
    <citation type="submission" date="2023-09" db="EMBL/GenBank/DDBJ databases">
        <authorList>
            <person name="Wang M."/>
        </authorList>
    </citation>
    <scope>NUCLEOTIDE SEQUENCE [LARGE SCALE GENOMIC DNA]</scope>
    <source>
        <strain evidence="11">GT-2023</strain>
        <tissue evidence="11">Liver</tissue>
    </source>
</reference>
<evidence type="ECO:0000256" key="5">
    <source>
        <dbReference type="ARBA" id="ARBA00022692"/>
    </source>
</evidence>
<keyword evidence="4" id="KW-0808">Transferase</keyword>
<keyword evidence="3" id="KW-0328">Glycosyltransferase</keyword>
<name>A0ABR3N645_9TELE</name>
<evidence type="ECO:0000313" key="11">
    <source>
        <dbReference type="EMBL" id="KAL1272281.1"/>
    </source>
</evidence>
<evidence type="ECO:0000256" key="1">
    <source>
        <dbReference type="ARBA" id="ARBA00004323"/>
    </source>
</evidence>
<evidence type="ECO:0000256" key="4">
    <source>
        <dbReference type="ARBA" id="ARBA00022679"/>
    </source>
</evidence>